<evidence type="ECO:0000313" key="1">
    <source>
        <dbReference type="EMBL" id="MBX48838.1"/>
    </source>
</evidence>
<sequence>MEKYIYVNNLSTKSLQNLYEQLYQYNSSGDIRCSSSCWIIPQTDSFLGWVDH</sequence>
<name>A0A2P2P272_RHIMU</name>
<proteinExistence type="predicted"/>
<protein>
    <submittedName>
        <fullName evidence="1">Uncharacterized protein</fullName>
    </submittedName>
</protein>
<accession>A0A2P2P272</accession>
<reference evidence="1" key="1">
    <citation type="submission" date="2018-02" db="EMBL/GenBank/DDBJ databases">
        <title>Rhizophora mucronata_Transcriptome.</title>
        <authorList>
            <person name="Meera S.P."/>
            <person name="Sreeshan A."/>
            <person name="Augustine A."/>
        </authorList>
    </citation>
    <scope>NUCLEOTIDE SEQUENCE</scope>
    <source>
        <tissue evidence="1">Leaf</tissue>
    </source>
</reference>
<organism evidence="1">
    <name type="scientific">Rhizophora mucronata</name>
    <name type="common">Asiatic mangrove</name>
    <dbReference type="NCBI Taxonomy" id="61149"/>
    <lineage>
        <taxon>Eukaryota</taxon>
        <taxon>Viridiplantae</taxon>
        <taxon>Streptophyta</taxon>
        <taxon>Embryophyta</taxon>
        <taxon>Tracheophyta</taxon>
        <taxon>Spermatophyta</taxon>
        <taxon>Magnoliopsida</taxon>
        <taxon>eudicotyledons</taxon>
        <taxon>Gunneridae</taxon>
        <taxon>Pentapetalae</taxon>
        <taxon>rosids</taxon>
        <taxon>fabids</taxon>
        <taxon>Malpighiales</taxon>
        <taxon>Rhizophoraceae</taxon>
        <taxon>Rhizophora</taxon>
    </lineage>
</organism>
<dbReference type="EMBL" id="GGEC01068354">
    <property type="protein sequence ID" value="MBX48838.1"/>
    <property type="molecule type" value="Transcribed_RNA"/>
</dbReference>
<dbReference type="AlphaFoldDB" id="A0A2P2P272"/>